<sequence length="83" mass="9268">MNNGNLLEQKQRNFSIWMSRIMDMTTETMSDAIDDVVNDDEAEEETDDLTNEVLDEIGVEVATQLSATPKGSIAGKKTEDLMQ</sequence>
<keyword evidence="2" id="KW-1185">Reference proteome</keyword>
<proteinExistence type="predicted"/>
<dbReference type="Gene3D" id="6.10.140.1230">
    <property type="match status" value="1"/>
</dbReference>
<dbReference type="AlphaFoldDB" id="A0A835MA37"/>
<protein>
    <submittedName>
        <fullName evidence="1">Uncharacterized protein</fullName>
    </submittedName>
</protein>
<evidence type="ECO:0000313" key="1">
    <source>
        <dbReference type="EMBL" id="KAF9619389.1"/>
    </source>
</evidence>
<reference evidence="1 2" key="1">
    <citation type="submission" date="2020-10" db="EMBL/GenBank/DDBJ databases">
        <title>The Coptis chinensis genome and diversification of protoberbering-type alkaloids.</title>
        <authorList>
            <person name="Wang B."/>
            <person name="Shu S."/>
            <person name="Song C."/>
            <person name="Liu Y."/>
        </authorList>
    </citation>
    <scope>NUCLEOTIDE SEQUENCE [LARGE SCALE GENOMIC DNA]</scope>
    <source>
        <strain evidence="1">HL-2020</strain>
        <tissue evidence="1">Leaf</tissue>
    </source>
</reference>
<dbReference type="Proteomes" id="UP000631114">
    <property type="component" value="Unassembled WGS sequence"/>
</dbReference>
<dbReference type="GO" id="GO:0007034">
    <property type="term" value="P:vacuolar transport"/>
    <property type="evidence" value="ECO:0007669"/>
    <property type="project" value="InterPro"/>
</dbReference>
<comment type="caution">
    <text evidence="1">The sequence shown here is derived from an EMBL/GenBank/DDBJ whole genome shotgun (WGS) entry which is preliminary data.</text>
</comment>
<dbReference type="EMBL" id="JADFTS010000002">
    <property type="protein sequence ID" value="KAF9619389.1"/>
    <property type="molecule type" value="Genomic_DNA"/>
</dbReference>
<dbReference type="InterPro" id="IPR005024">
    <property type="entry name" value="Snf7_fam"/>
</dbReference>
<name>A0A835MA37_9MAGN</name>
<gene>
    <name evidence="1" type="ORF">IFM89_006576</name>
</gene>
<dbReference type="PANTHER" id="PTHR10476">
    <property type="entry name" value="CHARGED MULTIVESICULAR BODY PROTEIN"/>
    <property type="match status" value="1"/>
</dbReference>
<organism evidence="1 2">
    <name type="scientific">Coptis chinensis</name>
    <dbReference type="NCBI Taxonomy" id="261450"/>
    <lineage>
        <taxon>Eukaryota</taxon>
        <taxon>Viridiplantae</taxon>
        <taxon>Streptophyta</taxon>
        <taxon>Embryophyta</taxon>
        <taxon>Tracheophyta</taxon>
        <taxon>Spermatophyta</taxon>
        <taxon>Magnoliopsida</taxon>
        <taxon>Ranunculales</taxon>
        <taxon>Ranunculaceae</taxon>
        <taxon>Coptidoideae</taxon>
        <taxon>Coptis</taxon>
    </lineage>
</organism>
<dbReference type="Pfam" id="PF03357">
    <property type="entry name" value="Snf7"/>
    <property type="match status" value="1"/>
</dbReference>
<evidence type="ECO:0000313" key="2">
    <source>
        <dbReference type="Proteomes" id="UP000631114"/>
    </source>
</evidence>
<dbReference type="OrthoDB" id="5594417at2759"/>
<accession>A0A835MA37</accession>